<dbReference type="VEuPathDB" id="TriTrypDB:BSAL_25175"/>
<keyword evidence="3" id="KW-0689">Ribosomal protein</keyword>
<dbReference type="InterPro" id="IPR001245">
    <property type="entry name" value="Ser-Thr/Tyr_kinase_cat_dom"/>
</dbReference>
<keyword evidence="1 4" id="KW-0853">WD repeat</keyword>
<feature type="region of interest" description="Disordered" evidence="5">
    <location>
        <begin position="1093"/>
        <end position="1116"/>
    </location>
</feature>
<proteinExistence type="predicted"/>
<dbReference type="GO" id="GO:0005840">
    <property type="term" value="C:ribosome"/>
    <property type="evidence" value="ECO:0007669"/>
    <property type="project" value="UniProtKB-KW"/>
</dbReference>
<dbReference type="EMBL" id="CYKH01001795">
    <property type="protein sequence ID" value="CUG90135.1"/>
    <property type="molecule type" value="Genomic_DNA"/>
</dbReference>
<feature type="repeat" description="WD" evidence="4">
    <location>
        <begin position="431"/>
        <end position="463"/>
    </location>
</feature>
<sequence length="1657" mass="177786">MSINTVTSQGSIGFILAHSNEVMAHSSTKEFVVHGSILSRNDDDGESTQQQPTTTTTTSDDHVSSVAAASFSTVHTSFSCDGTLMAVLMVLPPTDVASHFSSSLSPSPLPCPTTTTVIGSDVINLLIEHVASGAQVALILAAESEDTTNIDRITSSRASDDGNGRRVAATCASFVPVPIQGGNAILTVGCQLQQQQQQQPMSSSIVLWHQRRSQHFSHTLEAQTVPFIALASVDGSTANGGVDVGHVTALAFCGAEDTTAGTIPCIRFATAACPTSSAPLSEFKVTVWRIATSSATCVGDESPQGSSGDNCIAIISEVSISDQFTGPLISSLALSQRHVAMGDSNGVIHVWKSPRAAATDGCCCMERVAELTAGHSQKHTIAAMAFSPNGNMLISGSSDSSIVAWDASNSAPTCITKLTVHNHHSAPTRYEVPHHSVVVSIAFHPGGHYFYTASTDNVVRRWDAAQLQSTPIKEHRRKTTADDAKALVDTIKLGHVAISPDGTVLASSLLVQASSLSSSPQDYFSRCIVTTELTGHLYRVASLVGHTGGITCIAIAPGGGESDGRRHHHHHVVTGSRDGTIRLWRGDSGRCISTSEGINSSSPVMVHCVAFSDDGRVIVATLADDNGTFEIRAFWTLERFSTGALLKVKHDEKLRSLTVTAHLMNNDDSDGTFGEQKAQLLQPTTAHNCYKITMIESFEGQSGIQEEGSSVAVFQMPAPTVPMITKLDITTKSSPRATTPIAAIFDVISAGPYLPVNDKKFVVKYFHEHILDNPHVERELRFVIQQNAALKHNNIIHLWALVEEVDNDGEEGCGHCNSTLTKRRHSSMSATGVTKQKRCSSGVRRIVGMVMEFCPSTLERFVAHSLPPTPSSGSFAFVGGSGVGSVVPMTNSPKRLGLDESGVMLESSLRKLGYLHDIASALAFAHSHNIIHSDVRPSNILIDVNDVAKLSDFSSAHVITKNSESFTGSRGSSLFTAPEYACGDTPPTVAADIFSFGMMVWWTMAIADPFDSHKLGRNDVQIALSLYHEKRPPIEHLLGDNLGSPIAGLATLVSDCWAHNPAERPASMDVVRQRLETVLVKCNAAGWGLASSVEGKENDDASSTTRASPVPDGGDLSLLVPPTTMNNVPLIHLSQLTVAKSPFVSDMTSSVYVAEITNHALQTTRHAFKRFHKPAWKLITAEINASLALLSQTQHVQQVARIAGIVVDFSANPTKITATSKSDESLAIGVLYEDEFEAALLPQSLIGRWSNDFIFSSKTLNYFFHQIASSLARAHERDIVHGDVNPNCILLAPTPPEMVLTVGAERSSIHYISKLTDFGSCEGKPQPMFVAPVAASKDDFDCDVMLGTPSKEADVFCFAMTMCYILSPIAIHEFSKTSIQMSMQLQNHQRPDLTNRGVPNELVELISRCWVDDPAKRPNINDVMETLTELLLVEAPSSSVTSPTTQQLRLSFSFPLSALQNSTDSLPVESQNIIVTLPQLGELKLLATGASSMVYKGKINLGGKETRDCAVKQLHVKNMSDITHSVMPIHEHGVLGTSSSPSSRQQKRKEYISLSREINVAYSLRHPHIVNVFALLVKSVITATTGEEKSIVISDENSNDIATASPPPTGPLIIDGIVMEYCEHGTLLSAAKKVFAGDKTAGMAAATKSTQSRGRSR</sequence>
<dbReference type="PANTHER" id="PTHR44329:SF289">
    <property type="entry name" value="SERINE_THREONINE-PROTEIN KINASE VIK"/>
    <property type="match status" value="1"/>
</dbReference>
<feature type="region of interest" description="Disordered" evidence="5">
    <location>
        <begin position="38"/>
        <end position="61"/>
    </location>
</feature>
<dbReference type="Proteomes" id="UP000051952">
    <property type="component" value="Unassembled WGS sequence"/>
</dbReference>
<keyword evidence="3" id="KW-0687">Ribonucleoprotein</keyword>
<dbReference type="GO" id="GO:0004674">
    <property type="term" value="F:protein serine/threonine kinase activity"/>
    <property type="evidence" value="ECO:0007669"/>
    <property type="project" value="TreeGrafter"/>
</dbReference>
<dbReference type="Pfam" id="PF00069">
    <property type="entry name" value="Pkinase"/>
    <property type="match status" value="1"/>
</dbReference>
<feature type="domain" description="Protein kinase" evidence="6">
    <location>
        <begin position="730"/>
        <end position="1079"/>
    </location>
</feature>
<keyword evidence="8" id="KW-1185">Reference proteome</keyword>
<dbReference type="PANTHER" id="PTHR44329">
    <property type="entry name" value="SERINE/THREONINE-PROTEIN KINASE TNNI3K-RELATED"/>
    <property type="match status" value="1"/>
</dbReference>
<dbReference type="Gene3D" id="1.10.510.10">
    <property type="entry name" value="Transferase(Phosphotransferase) domain 1"/>
    <property type="match status" value="2"/>
</dbReference>
<dbReference type="InterPro" id="IPR019775">
    <property type="entry name" value="WD40_repeat_CS"/>
</dbReference>
<dbReference type="Gene3D" id="3.30.200.20">
    <property type="entry name" value="Phosphorylase Kinase, domain 1"/>
    <property type="match status" value="1"/>
</dbReference>
<protein>
    <submittedName>
        <fullName evidence="7">WD40 repeat-containing protein, putative</fullName>
    </submittedName>
</protein>
<dbReference type="Gene3D" id="2.130.10.10">
    <property type="entry name" value="YVTN repeat-like/Quinoprotein amine dehydrogenase"/>
    <property type="match status" value="2"/>
</dbReference>
<dbReference type="PROSITE" id="PS50082">
    <property type="entry name" value="WD_REPEATS_2"/>
    <property type="match status" value="3"/>
</dbReference>
<dbReference type="PROSITE" id="PS50294">
    <property type="entry name" value="WD_REPEATS_REGION"/>
    <property type="match status" value="2"/>
</dbReference>
<organism evidence="7 8">
    <name type="scientific">Bodo saltans</name>
    <name type="common">Flagellated protozoan</name>
    <dbReference type="NCBI Taxonomy" id="75058"/>
    <lineage>
        <taxon>Eukaryota</taxon>
        <taxon>Discoba</taxon>
        <taxon>Euglenozoa</taxon>
        <taxon>Kinetoplastea</taxon>
        <taxon>Metakinetoplastina</taxon>
        <taxon>Eubodonida</taxon>
        <taxon>Bodonidae</taxon>
        <taxon>Bodo</taxon>
    </lineage>
</organism>
<evidence type="ECO:0000313" key="7">
    <source>
        <dbReference type="EMBL" id="CUG90135.1"/>
    </source>
</evidence>
<feature type="repeat" description="WD" evidence="4">
    <location>
        <begin position="543"/>
        <end position="594"/>
    </location>
</feature>
<accession>A0A0S4JNQ2</accession>
<dbReference type="InterPro" id="IPR051681">
    <property type="entry name" value="Ser/Thr_Kinases-Pseudokinases"/>
</dbReference>
<dbReference type="PROSITE" id="PS00109">
    <property type="entry name" value="PROTEIN_KINASE_TYR"/>
    <property type="match status" value="1"/>
</dbReference>
<dbReference type="PROSITE" id="PS00678">
    <property type="entry name" value="WD_REPEATS_1"/>
    <property type="match status" value="1"/>
</dbReference>
<keyword evidence="2" id="KW-0677">Repeat</keyword>
<name>A0A0S4JNQ2_BODSA</name>
<feature type="repeat" description="WD" evidence="4">
    <location>
        <begin position="374"/>
        <end position="415"/>
    </location>
</feature>
<dbReference type="PROSITE" id="PS50011">
    <property type="entry name" value="PROTEIN_KINASE_DOM"/>
    <property type="match status" value="3"/>
</dbReference>
<dbReference type="SUPFAM" id="SSF56112">
    <property type="entry name" value="Protein kinase-like (PK-like)"/>
    <property type="match status" value="3"/>
</dbReference>
<evidence type="ECO:0000256" key="2">
    <source>
        <dbReference type="ARBA" id="ARBA00022737"/>
    </source>
</evidence>
<feature type="domain" description="Protein kinase" evidence="6">
    <location>
        <begin position="1137"/>
        <end position="1431"/>
    </location>
</feature>
<evidence type="ECO:0000256" key="1">
    <source>
        <dbReference type="ARBA" id="ARBA00022574"/>
    </source>
</evidence>
<dbReference type="Pfam" id="PF07714">
    <property type="entry name" value="PK_Tyr_Ser-Thr"/>
    <property type="match status" value="1"/>
</dbReference>
<feature type="compositionally biased region" description="Low complexity" evidence="5">
    <location>
        <begin position="48"/>
        <end position="61"/>
    </location>
</feature>
<evidence type="ECO:0000313" key="8">
    <source>
        <dbReference type="Proteomes" id="UP000051952"/>
    </source>
</evidence>
<dbReference type="InterPro" id="IPR011009">
    <property type="entry name" value="Kinase-like_dom_sf"/>
</dbReference>
<dbReference type="InterPro" id="IPR001680">
    <property type="entry name" value="WD40_rpt"/>
</dbReference>
<reference evidence="8" key="1">
    <citation type="submission" date="2015-09" db="EMBL/GenBank/DDBJ databases">
        <authorList>
            <consortium name="Pathogen Informatics"/>
        </authorList>
    </citation>
    <scope>NUCLEOTIDE SEQUENCE [LARGE SCALE GENOMIC DNA]</scope>
    <source>
        <strain evidence="8">Lake Konstanz</strain>
    </source>
</reference>
<evidence type="ECO:0000256" key="5">
    <source>
        <dbReference type="SAM" id="MobiDB-lite"/>
    </source>
</evidence>
<dbReference type="InterPro" id="IPR000719">
    <property type="entry name" value="Prot_kinase_dom"/>
</dbReference>
<gene>
    <name evidence="7" type="ORF">BSAL_25175</name>
</gene>
<dbReference type="SUPFAM" id="SSF50978">
    <property type="entry name" value="WD40 repeat-like"/>
    <property type="match status" value="1"/>
</dbReference>
<feature type="domain" description="Protein kinase" evidence="6">
    <location>
        <begin position="1480"/>
        <end position="1657"/>
    </location>
</feature>
<evidence type="ECO:0000256" key="3">
    <source>
        <dbReference type="ARBA" id="ARBA00022980"/>
    </source>
</evidence>
<evidence type="ECO:0000256" key="4">
    <source>
        <dbReference type="PROSITE-ProRule" id="PRU00221"/>
    </source>
</evidence>
<dbReference type="GO" id="GO:0005524">
    <property type="term" value="F:ATP binding"/>
    <property type="evidence" value="ECO:0007669"/>
    <property type="project" value="InterPro"/>
</dbReference>
<evidence type="ECO:0000259" key="6">
    <source>
        <dbReference type="PROSITE" id="PS50011"/>
    </source>
</evidence>
<dbReference type="SMART" id="SM00320">
    <property type="entry name" value="WD40"/>
    <property type="match status" value="5"/>
</dbReference>
<dbReference type="OrthoDB" id="4062651at2759"/>
<dbReference type="Pfam" id="PF00400">
    <property type="entry name" value="WD40"/>
    <property type="match status" value="3"/>
</dbReference>
<dbReference type="InterPro" id="IPR036322">
    <property type="entry name" value="WD40_repeat_dom_sf"/>
</dbReference>
<dbReference type="InterPro" id="IPR015943">
    <property type="entry name" value="WD40/YVTN_repeat-like_dom_sf"/>
</dbReference>
<dbReference type="InterPro" id="IPR008266">
    <property type="entry name" value="Tyr_kinase_AS"/>
</dbReference>